<dbReference type="GeneID" id="65567279"/>
<keyword evidence="1" id="KW-1133">Transmembrane helix</keyword>
<keyword evidence="1" id="KW-0472">Membrane</keyword>
<keyword evidence="1" id="KW-0812">Transmembrane</keyword>
<feature type="transmembrane region" description="Helical" evidence="1">
    <location>
        <begin position="12"/>
        <end position="37"/>
    </location>
</feature>
<dbReference type="EMBL" id="CP075546">
    <property type="protein sequence ID" value="QVV88773.1"/>
    <property type="molecule type" value="Genomic_DNA"/>
</dbReference>
<gene>
    <name evidence="2" type="ORF">KHC33_15910</name>
</gene>
<name>A0A8E7B1K5_9EURY</name>
<keyword evidence="3" id="KW-1185">Reference proteome</keyword>
<proteinExistence type="predicted"/>
<dbReference type="KEGG" id="mrtj:KHC33_15910"/>
<protein>
    <submittedName>
        <fullName evidence="2">Uncharacterized protein</fullName>
    </submittedName>
</protein>
<feature type="transmembrane region" description="Helical" evidence="1">
    <location>
        <begin position="43"/>
        <end position="61"/>
    </location>
</feature>
<dbReference type="RefSeq" id="WP_214419576.1">
    <property type="nucleotide sequence ID" value="NZ_CP075546.1"/>
</dbReference>
<dbReference type="Proteomes" id="UP000680656">
    <property type="component" value="Chromosome"/>
</dbReference>
<evidence type="ECO:0000313" key="3">
    <source>
        <dbReference type="Proteomes" id="UP000680656"/>
    </source>
</evidence>
<sequence>MDDASKEQFRWRFWHLTVILNGVILFFALVPIAFFLFPDPYKTPGAVISLILGILLTVIFTRNYHKTKAWLNEHA</sequence>
<organism evidence="2 3">
    <name type="scientific">Methanospirillum purgamenti</name>
    <dbReference type="NCBI Taxonomy" id="2834276"/>
    <lineage>
        <taxon>Archaea</taxon>
        <taxon>Methanobacteriati</taxon>
        <taxon>Methanobacteriota</taxon>
        <taxon>Stenosarchaea group</taxon>
        <taxon>Methanomicrobia</taxon>
        <taxon>Methanomicrobiales</taxon>
        <taxon>Methanospirillaceae</taxon>
        <taxon>Methanospirillum</taxon>
    </lineage>
</organism>
<accession>A0A8E7B1K5</accession>
<evidence type="ECO:0000256" key="1">
    <source>
        <dbReference type="SAM" id="Phobius"/>
    </source>
</evidence>
<reference evidence="2 3" key="1">
    <citation type="submission" date="2021-05" db="EMBL/GenBank/DDBJ databases">
        <title>A novel Methanospirillum isolate from a pyrite-forming mixed culture.</title>
        <authorList>
            <person name="Bunk B."/>
            <person name="Sproer C."/>
            <person name="Spring S."/>
            <person name="Pester M."/>
        </authorList>
    </citation>
    <scope>NUCLEOTIDE SEQUENCE [LARGE SCALE GENOMIC DNA]</scope>
    <source>
        <strain evidence="2 3">J.3.6.1-F.2.7.3</strain>
    </source>
</reference>
<dbReference type="AlphaFoldDB" id="A0A8E7B1K5"/>
<evidence type="ECO:0000313" key="2">
    <source>
        <dbReference type="EMBL" id="QVV88773.1"/>
    </source>
</evidence>